<dbReference type="Gene3D" id="3.30.230.120">
    <property type="match status" value="1"/>
</dbReference>
<keyword evidence="4" id="KW-0067">ATP-binding</keyword>
<evidence type="ECO:0000256" key="3">
    <source>
        <dbReference type="ARBA" id="ARBA00022777"/>
    </source>
</evidence>
<evidence type="ECO:0000256" key="4">
    <source>
        <dbReference type="ARBA" id="ARBA00022840"/>
    </source>
</evidence>
<accession>A0AA36IB74</accession>
<dbReference type="Pfam" id="PF07959">
    <property type="entry name" value="Fucose_pyrophosphorylase"/>
    <property type="match status" value="1"/>
</dbReference>
<keyword evidence="2" id="KW-0547">Nucleotide-binding</keyword>
<feature type="domain" description="GHMP kinase C-terminal" evidence="8">
    <location>
        <begin position="966"/>
        <end position="1042"/>
    </location>
</feature>
<evidence type="ECO:0000256" key="5">
    <source>
        <dbReference type="ARBA" id="ARBA00038121"/>
    </source>
</evidence>
<dbReference type="GO" id="GO:0042352">
    <property type="term" value="P:GDP-L-fucose salvage"/>
    <property type="evidence" value="ECO:0007669"/>
    <property type="project" value="TreeGrafter"/>
</dbReference>
<dbReference type="PANTHER" id="PTHR32463:SF0">
    <property type="entry name" value="L-FUCOSE KINASE"/>
    <property type="match status" value="1"/>
</dbReference>
<proteinExistence type="inferred from homology"/>
<name>A0AA36IB74_9DINO</name>
<dbReference type="InterPro" id="IPR020568">
    <property type="entry name" value="Ribosomal_Su5_D2-typ_SF"/>
</dbReference>
<keyword evidence="1" id="KW-0808">Transferase</keyword>
<organism evidence="9 10">
    <name type="scientific">Effrenium voratum</name>
    <dbReference type="NCBI Taxonomy" id="2562239"/>
    <lineage>
        <taxon>Eukaryota</taxon>
        <taxon>Sar</taxon>
        <taxon>Alveolata</taxon>
        <taxon>Dinophyceae</taxon>
        <taxon>Suessiales</taxon>
        <taxon>Symbiodiniaceae</taxon>
        <taxon>Effrenium</taxon>
    </lineage>
</organism>
<feature type="domain" description="GHMP kinase N-terminal" evidence="6">
    <location>
        <begin position="816"/>
        <end position="890"/>
    </location>
</feature>
<dbReference type="InterPro" id="IPR052203">
    <property type="entry name" value="GHMP_Kinase-Related"/>
</dbReference>
<dbReference type="InterPro" id="IPR006204">
    <property type="entry name" value="GHMP_kinase_N_dom"/>
</dbReference>
<dbReference type="GO" id="GO:0050201">
    <property type="term" value="F:fucokinase activity"/>
    <property type="evidence" value="ECO:0007669"/>
    <property type="project" value="TreeGrafter"/>
</dbReference>
<dbReference type="InterPro" id="IPR012887">
    <property type="entry name" value="GDP_fucose_pyrophosphorylase"/>
</dbReference>
<evidence type="ECO:0000256" key="2">
    <source>
        <dbReference type="ARBA" id="ARBA00022741"/>
    </source>
</evidence>
<gene>
    <name evidence="9" type="ORF">EVOR1521_LOCUS11354</name>
</gene>
<protein>
    <recommendedName>
        <fullName evidence="11">L-fucose kinase</fullName>
    </recommendedName>
</protein>
<comment type="caution">
    <text evidence="9">The sequence shown here is derived from an EMBL/GenBank/DDBJ whole genome shotgun (WGS) entry which is preliminary data.</text>
</comment>
<keyword evidence="10" id="KW-1185">Reference proteome</keyword>
<keyword evidence="3" id="KW-0418">Kinase</keyword>
<reference evidence="9" key="1">
    <citation type="submission" date="2023-08" db="EMBL/GenBank/DDBJ databases">
        <authorList>
            <person name="Chen Y."/>
            <person name="Shah S."/>
            <person name="Dougan E. K."/>
            <person name="Thang M."/>
            <person name="Chan C."/>
        </authorList>
    </citation>
    <scope>NUCLEOTIDE SEQUENCE</scope>
</reference>
<dbReference type="AlphaFoldDB" id="A0AA36IB74"/>
<evidence type="ECO:0000259" key="7">
    <source>
        <dbReference type="Pfam" id="PF07959"/>
    </source>
</evidence>
<evidence type="ECO:0008006" key="11">
    <source>
        <dbReference type="Google" id="ProtNLM"/>
    </source>
</evidence>
<dbReference type="Pfam" id="PF00288">
    <property type="entry name" value="GHMP_kinases_N"/>
    <property type="match status" value="1"/>
</dbReference>
<evidence type="ECO:0000313" key="9">
    <source>
        <dbReference type="EMBL" id="CAJ1384486.1"/>
    </source>
</evidence>
<dbReference type="PANTHER" id="PTHR32463">
    <property type="entry name" value="L-FUCOSE KINASE"/>
    <property type="match status" value="1"/>
</dbReference>
<sequence>MAGGDEVRWDAVCITARVPNHAEAYRKELLRRGPALAALLLAVSDPELSGVDVANDGVSIGSGGATLNALLLVAEHLSARQAMREASRLEQMIEGDNSVDMTILQAKRVLILHTGGTNQRIPAFSLLPGTHGAAQSTIDLLMANLGRLAKRCPPGLFVVSSQDSFMGVSDAFCERFGQAAGEKGSVTAVALARPLEEVALKYGAYQLGPGGEVRQVLFKQSLAQLRAASLPGSPETTAMACGVVFFESQAASSLLHLAFDPAFEACSYLGIDNGAAPRGFSLFLDLLASMCTDVEYNTFCPEECGMRPLLWRATRQLRLKAVLMDEPSQYLFVRSTRDFVQLLGTLETAHSFGSYLDPPSEHARVVNSVLRNCQIAKDAIIENSSLDNCILEPGSVCTGLRRLKGLRVPEDVQLQQVLLQDGRCCLVTFLTNGTLGQSWQQLLAQTGLTEEQLWRANEERELQTARLFPAVSSLEASLSPALAWVEYVQCCRETPENARRASLDLWRRSWSAALTAAERLSLQQLATRADVQAELQWQDCVAADSNVLRARQLLLLQKDAPIHHILEDEVRRGRTGLFDVLDAVAGAGDADLDVCARALAQVAELLALMAGPEGGLRSGSARNPQWRAALQGLGCDRTRAQAVQQMRDVRSSWIQDGPVALMRAARHYEAAAQALILRAVATCSQFIHVAPAAPSSGWQVVESPARIDLAGGWTDTPPICYEHGGAVVNLAVRVDGKRPLGARCLRMPNQLELVLETWNKDLGPDVPPDSRACECRSLADLEDYNSPSAPAALLKCCVLCCGIVAVDGPALPEQLRRAGGGLRLCSWSALPTGSGLGSSSILAAAAMKATLAAFDLHMDDESLIHAVQNVEQMLTTGGGWQDQVGAILGGAKIARSGPLPLRVLAEPLPLSRDFAEALEQRLVLVFTGRPRLAKHLLQNVIRQWFSRAPEICQTVRSLVSNAEQCADALKAGDLQKLGACLSEYWAQKRVMAPGCEPKMVRPLRDLPGLLGFSLCGAGGGGFATLLFAEGNQLQAVRTALKEMPGLEDAYACAASIDHQGMELRVQTGAQALADVMGALGRNLRTTSDTEEGGIILNRMAPVSVDLCNFNLARLFVAGGPRGVGSKHESPAHGRDEPHRRLRGLAASALCRILGQAADPIFTP</sequence>
<dbReference type="EMBL" id="CAUJNA010001114">
    <property type="protein sequence ID" value="CAJ1384486.1"/>
    <property type="molecule type" value="Genomic_DNA"/>
</dbReference>
<evidence type="ECO:0000256" key="1">
    <source>
        <dbReference type="ARBA" id="ARBA00022679"/>
    </source>
</evidence>
<feature type="domain" description="GDP-fucose pyrophosphorylase" evidence="7">
    <location>
        <begin position="103"/>
        <end position="472"/>
    </location>
</feature>
<evidence type="ECO:0000259" key="6">
    <source>
        <dbReference type="Pfam" id="PF00288"/>
    </source>
</evidence>
<dbReference type="InterPro" id="IPR036554">
    <property type="entry name" value="GHMP_kinase_C_sf"/>
</dbReference>
<dbReference type="GO" id="GO:0005524">
    <property type="term" value="F:ATP binding"/>
    <property type="evidence" value="ECO:0007669"/>
    <property type="project" value="UniProtKB-KW"/>
</dbReference>
<dbReference type="SUPFAM" id="SSF55060">
    <property type="entry name" value="GHMP Kinase, C-terminal domain"/>
    <property type="match status" value="1"/>
</dbReference>
<evidence type="ECO:0000313" key="10">
    <source>
        <dbReference type="Proteomes" id="UP001178507"/>
    </source>
</evidence>
<dbReference type="InterPro" id="IPR013750">
    <property type="entry name" value="GHMP_kinase_C_dom"/>
</dbReference>
<dbReference type="Proteomes" id="UP001178507">
    <property type="component" value="Unassembled WGS sequence"/>
</dbReference>
<dbReference type="SUPFAM" id="SSF54211">
    <property type="entry name" value="Ribosomal protein S5 domain 2-like"/>
    <property type="match status" value="1"/>
</dbReference>
<dbReference type="PRINTS" id="PR00959">
    <property type="entry name" value="MEVGALKINASE"/>
</dbReference>
<comment type="similarity">
    <text evidence="5">Belongs to the GHMP kinase family.</text>
</comment>
<evidence type="ECO:0000259" key="8">
    <source>
        <dbReference type="Pfam" id="PF08544"/>
    </source>
</evidence>
<dbReference type="Pfam" id="PF08544">
    <property type="entry name" value="GHMP_kinases_C"/>
    <property type="match status" value="1"/>
</dbReference>